<reference evidence="2" key="1">
    <citation type="journal article" date="2022" name="Mol. Ecol. Resour.">
        <title>The genomes of chicory, endive, great burdock and yacon provide insights into Asteraceae palaeo-polyploidization history and plant inulin production.</title>
        <authorList>
            <person name="Fan W."/>
            <person name="Wang S."/>
            <person name="Wang H."/>
            <person name="Wang A."/>
            <person name="Jiang F."/>
            <person name="Liu H."/>
            <person name="Zhao H."/>
            <person name="Xu D."/>
            <person name="Zhang Y."/>
        </authorList>
    </citation>
    <scope>NUCLEOTIDE SEQUENCE [LARGE SCALE GENOMIC DNA]</scope>
    <source>
        <strain evidence="2">cv. Yunnan</strain>
    </source>
</reference>
<sequence length="246" mass="27895">MDTLLLISSTVFPSSPSSFSPKNQPFPEPTAGHSSAKASITSKSFGVAPTSSSRCKDANYSETFSKHRFLNNKSVTAESAKFRQLLPPFLRAHAVKNYIADMDSELRQHLEDYWTGSDQVEVCPFVAKYTFALAVKLLLGVRDATELGKLAKLLWRRPCSRAVERNRLVYKRAHKPLHYLPHYTQRNHEFFPHPEKFDPSRFESAGPAPYTFVPFGGGAHLHEQTHIQRLTNFLPKDSSKHDEYCL</sequence>
<protein>
    <submittedName>
        <fullName evidence="1">Uncharacterized protein</fullName>
    </submittedName>
</protein>
<gene>
    <name evidence="1" type="ORF">L1987_02602</name>
</gene>
<keyword evidence="2" id="KW-1185">Reference proteome</keyword>
<evidence type="ECO:0000313" key="1">
    <source>
        <dbReference type="EMBL" id="KAI3828501.1"/>
    </source>
</evidence>
<name>A0ACB9K8A3_9ASTR</name>
<proteinExistence type="predicted"/>
<organism evidence="1 2">
    <name type="scientific">Smallanthus sonchifolius</name>
    <dbReference type="NCBI Taxonomy" id="185202"/>
    <lineage>
        <taxon>Eukaryota</taxon>
        <taxon>Viridiplantae</taxon>
        <taxon>Streptophyta</taxon>
        <taxon>Embryophyta</taxon>
        <taxon>Tracheophyta</taxon>
        <taxon>Spermatophyta</taxon>
        <taxon>Magnoliopsida</taxon>
        <taxon>eudicotyledons</taxon>
        <taxon>Gunneridae</taxon>
        <taxon>Pentapetalae</taxon>
        <taxon>asterids</taxon>
        <taxon>campanulids</taxon>
        <taxon>Asterales</taxon>
        <taxon>Asteraceae</taxon>
        <taxon>Asteroideae</taxon>
        <taxon>Heliantheae alliance</taxon>
        <taxon>Millerieae</taxon>
        <taxon>Smallanthus</taxon>
    </lineage>
</organism>
<reference evidence="1 2" key="2">
    <citation type="journal article" date="2022" name="Mol. Ecol. Resour.">
        <title>The genomes of chicory, endive, great burdock and yacon provide insights into Asteraceae paleo-polyploidization history and plant inulin production.</title>
        <authorList>
            <person name="Fan W."/>
            <person name="Wang S."/>
            <person name="Wang H."/>
            <person name="Wang A."/>
            <person name="Jiang F."/>
            <person name="Liu H."/>
            <person name="Zhao H."/>
            <person name="Xu D."/>
            <person name="Zhang Y."/>
        </authorList>
    </citation>
    <scope>NUCLEOTIDE SEQUENCE [LARGE SCALE GENOMIC DNA]</scope>
    <source>
        <strain evidence="2">cv. Yunnan</strain>
        <tissue evidence="1">Leaves</tissue>
    </source>
</reference>
<evidence type="ECO:0000313" key="2">
    <source>
        <dbReference type="Proteomes" id="UP001056120"/>
    </source>
</evidence>
<dbReference type="Proteomes" id="UP001056120">
    <property type="component" value="Linkage Group LG01"/>
</dbReference>
<accession>A0ACB9K8A3</accession>
<comment type="caution">
    <text evidence="1">The sequence shown here is derived from an EMBL/GenBank/DDBJ whole genome shotgun (WGS) entry which is preliminary data.</text>
</comment>
<dbReference type="EMBL" id="CM042018">
    <property type="protein sequence ID" value="KAI3828501.1"/>
    <property type="molecule type" value="Genomic_DNA"/>
</dbReference>